<evidence type="ECO:0000313" key="1">
    <source>
        <dbReference type="EMBL" id="CBY02408.1"/>
    </source>
</evidence>
<dbReference type="RefSeq" id="XP_003845887.1">
    <property type="nucleotide sequence ID" value="XM_003845839.1"/>
</dbReference>
<dbReference type="HOGENOM" id="CLU_3087697_0_0_1"/>
<keyword evidence="2" id="KW-1185">Reference proteome</keyword>
<dbReference type="AlphaFoldDB" id="E5AD56"/>
<sequence>MDSMALSVSLWSVDGGPPDDAINIHSSSDAVTGRTGVRGTVLDQTLGHVLQR</sequence>
<proteinExistence type="predicted"/>
<name>E5AD56_LEPMJ</name>
<dbReference type="VEuPathDB" id="FungiDB:LEMA_uP011950.1"/>
<accession>E5AD56</accession>
<dbReference type="EMBL" id="FP929139">
    <property type="protein sequence ID" value="CBY02408.1"/>
    <property type="molecule type" value="Genomic_DNA"/>
</dbReference>
<dbReference type="Proteomes" id="UP000002668">
    <property type="component" value="Genome"/>
</dbReference>
<dbReference type="InParanoid" id="E5AD56"/>
<reference evidence="2" key="1">
    <citation type="journal article" date="2011" name="Nat. Commun.">
        <title>Effector diversification within compartments of the Leptosphaeria maculans genome affected by Repeat-Induced Point mutations.</title>
        <authorList>
            <person name="Rouxel T."/>
            <person name="Grandaubert J."/>
            <person name="Hane J.K."/>
            <person name="Hoede C."/>
            <person name="van de Wouw A.P."/>
            <person name="Couloux A."/>
            <person name="Dominguez V."/>
            <person name="Anthouard V."/>
            <person name="Bally P."/>
            <person name="Bourras S."/>
            <person name="Cozijnsen A.J."/>
            <person name="Ciuffetti L.M."/>
            <person name="Degrave A."/>
            <person name="Dilmaghani A."/>
            <person name="Duret L."/>
            <person name="Fudal I."/>
            <person name="Goodwin S.B."/>
            <person name="Gout L."/>
            <person name="Glaser N."/>
            <person name="Linglin J."/>
            <person name="Kema G.H.J."/>
            <person name="Lapalu N."/>
            <person name="Lawrence C.B."/>
            <person name="May K."/>
            <person name="Meyer M."/>
            <person name="Ollivier B."/>
            <person name="Poulain J."/>
            <person name="Schoch C.L."/>
            <person name="Simon A."/>
            <person name="Spatafora J.W."/>
            <person name="Stachowiak A."/>
            <person name="Turgeon B.G."/>
            <person name="Tyler B.M."/>
            <person name="Vincent D."/>
            <person name="Weissenbach J."/>
            <person name="Amselem J."/>
            <person name="Quesneville H."/>
            <person name="Oliver R.P."/>
            <person name="Wincker P."/>
            <person name="Balesdent M.-H."/>
            <person name="Howlett B.J."/>
        </authorList>
    </citation>
    <scope>NUCLEOTIDE SEQUENCE [LARGE SCALE GENOMIC DNA]</scope>
    <source>
        <strain evidence="2">JN3 / isolate v23.1.3 / race Av1-4-5-6-7-8</strain>
    </source>
</reference>
<organism evidence="1 2">
    <name type="scientific">Leptosphaeria maculans (strain JN3 / isolate v23.1.3 / race Av1-4-5-6-7-8)</name>
    <name type="common">Blackleg fungus</name>
    <name type="synonym">Phoma lingam</name>
    <dbReference type="NCBI Taxonomy" id="985895"/>
    <lineage>
        <taxon>Eukaryota</taxon>
        <taxon>Fungi</taxon>
        <taxon>Dikarya</taxon>
        <taxon>Ascomycota</taxon>
        <taxon>Pezizomycotina</taxon>
        <taxon>Dothideomycetes</taxon>
        <taxon>Pleosporomycetidae</taxon>
        <taxon>Pleosporales</taxon>
        <taxon>Pleosporineae</taxon>
        <taxon>Leptosphaeriaceae</taxon>
        <taxon>Plenodomus</taxon>
        <taxon>Plenodomus lingam/Leptosphaeria maculans species complex</taxon>
    </lineage>
</organism>
<gene>
    <name evidence="1" type="ORF">LEMA_uP011950.1</name>
</gene>
<dbReference type="GeneID" id="13290461"/>
<evidence type="ECO:0000313" key="2">
    <source>
        <dbReference type="Proteomes" id="UP000002668"/>
    </source>
</evidence>
<protein>
    <submittedName>
        <fullName evidence="1">Predicted protein</fullName>
    </submittedName>
</protein>